<protein>
    <submittedName>
        <fullName evidence="4">Uncharacterized protein</fullName>
    </submittedName>
</protein>
<gene>
    <name evidence="3" type="ORF">OVA965_LOCUS18572</name>
    <name evidence="4" type="ORF">TMI583_LOCUS18584</name>
</gene>
<evidence type="ECO:0000313" key="4">
    <source>
        <dbReference type="EMBL" id="CAF3847884.1"/>
    </source>
</evidence>
<name>A0A8S2KFY9_9BILA</name>
<proteinExistence type="predicted"/>
<dbReference type="EMBL" id="CAJOBA010009292">
    <property type="protein sequence ID" value="CAF3847884.1"/>
    <property type="molecule type" value="Genomic_DNA"/>
</dbReference>
<dbReference type="Proteomes" id="UP000682733">
    <property type="component" value="Unassembled WGS sequence"/>
</dbReference>
<evidence type="ECO:0000313" key="5">
    <source>
        <dbReference type="Proteomes" id="UP000682733"/>
    </source>
</evidence>
<keyword evidence="2" id="KW-0472">Membrane</keyword>
<evidence type="ECO:0000256" key="1">
    <source>
        <dbReference type="SAM" id="MobiDB-lite"/>
    </source>
</evidence>
<evidence type="ECO:0000313" key="3">
    <source>
        <dbReference type="EMBL" id="CAF1085387.1"/>
    </source>
</evidence>
<feature type="region of interest" description="Disordered" evidence="1">
    <location>
        <begin position="36"/>
        <end position="56"/>
    </location>
</feature>
<accession>A0A8S2KFY9</accession>
<keyword evidence="2" id="KW-1133">Transmembrane helix</keyword>
<evidence type="ECO:0000256" key="2">
    <source>
        <dbReference type="SAM" id="Phobius"/>
    </source>
</evidence>
<comment type="caution">
    <text evidence="4">The sequence shown here is derived from an EMBL/GenBank/DDBJ whole genome shotgun (WGS) entry which is preliminary data.</text>
</comment>
<sequence>IAAYLDPFTLEELFVEEIDEAESLITNEAKICGAARQQPTTTTPPPQQQSSSSSITITKRSRVSTINQFKSSCHRTPAATQKSAQTQKPLSIKEEFSLYISTNRSSKDFETYWNEKQNLLPILSSFHEKLGVKISTMSIVIPHWLRAALIGAAPMLGIVFLILFVFTILGLVQRLKTIITRTCINFKKQRSHSLASNGNKGVTIRITDDKTNNIQTVINKDDDDSNHEEYQQQLLLNEQSNPINYDHLNSIPMIDIDRSLQKLQEINTNEDDKSSVIQLKIRSSKSDGKLNESIHSHA</sequence>
<keyword evidence="2" id="KW-0812">Transmembrane</keyword>
<organism evidence="4 5">
    <name type="scientific">Didymodactylos carnosus</name>
    <dbReference type="NCBI Taxonomy" id="1234261"/>
    <lineage>
        <taxon>Eukaryota</taxon>
        <taxon>Metazoa</taxon>
        <taxon>Spiralia</taxon>
        <taxon>Gnathifera</taxon>
        <taxon>Rotifera</taxon>
        <taxon>Eurotatoria</taxon>
        <taxon>Bdelloidea</taxon>
        <taxon>Philodinida</taxon>
        <taxon>Philodinidae</taxon>
        <taxon>Didymodactylos</taxon>
    </lineage>
</organism>
<dbReference type="Proteomes" id="UP000677228">
    <property type="component" value="Unassembled WGS sequence"/>
</dbReference>
<dbReference type="EMBL" id="CAJNOK010009276">
    <property type="protein sequence ID" value="CAF1085387.1"/>
    <property type="molecule type" value="Genomic_DNA"/>
</dbReference>
<dbReference type="AlphaFoldDB" id="A0A8S2KFY9"/>
<feature type="transmembrane region" description="Helical" evidence="2">
    <location>
        <begin position="144"/>
        <end position="172"/>
    </location>
</feature>
<reference evidence="4" key="1">
    <citation type="submission" date="2021-02" db="EMBL/GenBank/DDBJ databases">
        <authorList>
            <person name="Nowell W R."/>
        </authorList>
    </citation>
    <scope>NUCLEOTIDE SEQUENCE</scope>
</reference>
<feature type="non-terminal residue" evidence="4">
    <location>
        <position position="298"/>
    </location>
</feature>